<evidence type="ECO:0000256" key="1">
    <source>
        <dbReference type="ARBA" id="ARBA00022723"/>
    </source>
</evidence>
<dbReference type="InterPro" id="IPR002048">
    <property type="entry name" value="EF_hand_dom"/>
</dbReference>
<gene>
    <name evidence="8" type="ORF">EDS130_LOCUS5125</name>
</gene>
<evidence type="ECO:0000256" key="2">
    <source>
        <dbReference type="ARBA" id="ARBA00022737"/>
    </source>
</evidence>
<dbReference type="SMART" id="SM00054">
    <property type="entry name" value="EFh"/>
    <property type="match status" value="2"/>
</dbReference>
<evidence type="ECO:0000256" key="6">
    <source>
        <dbReference type="ARBA" id="ARBA00023179"/>
    </source>
</evidence>
<accession>A0A813T4X3</accession>
<dbReference type="Pfam" id="PF13405">
    <property type="entry name" value="EF-hand_6"/>
    <property type="match status" value="1"/>
</dbReference>
<reference evidence="8" key="1">
    <citation type="submission" date="2021-02" db="EMBL/GenBank/DDBJ databases">
        <authorList>
            <person name="Nowell W R."/>
        </authorList>
    </citation>
    <scope>NUCLEOTIDE SEQUENCE</scope>
</reference>
<keyword evidence="2" id="KW-0677">Repeat</keyword>
<keyword evidence="1" id="KW-0479">Metal-binding</keyword>
<evidence type="ECO:0000313" key="8">
    <source>
        <dbReference type="EMBL" id="CAF0806591.1"/>
    </source>
</evidence>
<sequence>MTYREAIEYGLKRAEEKRNANDIKFSMASRAKAKPPKKRQQRATSNIFAMFDQSQIQEYKEAFNIIDHDRIKFSMASRAKAKPPKKRQQRATSNIFAMFDQSQIQEYKEAFNIIDHDRDGFISGDDLKDMFASLGKVVNDMEIDAMIREAPGDINFTMFLTLFGEKLTGTDPEDVIKNAFMSLDEDGSGKISDERLRELLMTIGDRYTDEEVDELFKEAPIKNGLFDYLEFVKILKYGRKDQD</sequence>
<dbReference type="CDD" id="cd00051">
    <property type="entry name" value="EFh"/>
    <property type="match status" value="1"/>
</dbReference>
<organism evidence="8 9">
    <name type="scientific">Adineta ricciae</name>
    <name type="common">Rotifer</name>
    <dbReference type="NCBI Taxonomy" id="249248"/>
    <lineage>
        <taxon>Eukaryota</taxon>
        <taxon>Metazoa</taxon>
        <taxon>Spiralia</taxon>
        <taxon>Gnathifera</taxon>
        <taxon>Rotifera</taxon>
        <taxon>Eurotatoria</taxon>
        <taxon>Bdelloidea</taxon>
        <taxon>Adinetida</taxon>
        <taxon>Adinetidae</taxon>
        <taxon>Adineta</taxon>
    </lineage>
</organism>
<evidence type="ECO:0000259" key="7">
    <source>
        <dbReference type="PROSITE" id="PS50222"/>
    </source>
</evidence>
<dbReference type="PANTHER" id="PTHR23049">
    <property type="entry name" value="MYOSIN REGULATORY LIGHT CHAIN 2"/>
    <property type="match status" value="1"/>
</dbReference>
<dbReference type="InterPro" id="IPR011992">
    <property type="entry name" value="EF-hand-dom_pair"/>
</dbReference>
<keyword evidence="5" id="KW-0505">Motor protein</keyword>
<dbReference type="PROSITE" id="PS50222">
    <property type="entry name" value="EF_HAND_2"/>
    <property type="match status" value="2"/>
</dbReference>
<dbReference type="Proteomes" id="UP000663852">
    <property type="component" value="Unassembled WGS sequence"/>
</dbReference>
<keyword evidence="4" id="KW-0518">Myosin</keyword>
<dbReference type="InterPro" id="IPR018247">
    <property type="entry name" value="EF_Hand_1_Ca_BS"/>
</dbReference>
<feature type="domain" description="EF-hand" evidence="7">
    <location>
        <begin position="171"/>
        <end position="206"/>
    </location>
</feature>
<dbReference type="GO" id="GO:0005509">
    <property type="term" value="F:calcium ion binding"/>
    <property type="evidence" value="ECO:0007669"/>
    <property type="project" value="InterPro"/>
</dbReference>
<keyword evidence="3" id="KW-0106">Calcium</keyword>
<feature type="domain" description="EF-hand" evidence="7">
    <location>
        <begin position="102"/>
        <end position="137"/>
    </location>
</feature>
<keyword evidence="6" id="KW-0514">Muscle protein</keyword>
<dbReference type="GO" id="GO:0016459">
    <property type="term" value="C:myosin complex"/>
    <property type="evidence" value="ECO:0007669"/>
    <property type="project" value="UniProtKB-KW"/>
</dbReference>
<protein>
    <recommendedName>
        <fullName evidence="7">EF-hand domain-containing protein</fullName>
    </recommendedName>
</protein>
<dbReference type="Pfam" id="PF13499">
    <property type="entry name" value="EF-hand_7"/>
    <property type="match status" value="1"/>
</dbReference>
<evidence type="ECO:0000256" key="4">
    <source>
        <dbReference type="ARBA" id="ARBA00023123"/>
    </source>
</evidence>
<evidence type="ECO:0000256" key="3">
    <source>
        <dbReference type="ARBA" id="ARBA00022837"/>
    </source>
</evidence>
<proteinExistence type="predicted"/>
<name>A0A813T4X3_ADIRI</name>
<evidence type="ECO:0000313" key="9">
    <source>
        <dbReference type="Proteomes" id="UP000663852"/>
    </source>
</evidence>
<dbReference type="InterPro" id="IPR050403">
    <property type="entry name" value="Myosin_RLC"/>
</dbReference>
<dbReference type="Gene3D" id="1.10.238.10">
    <property type="entry name" value="EF-hand"/>
    <property type="match status" value="3"/>
</dbReference>
<dbReference type="FunFam" id="1.10.238.10:FF:000007">
    <property type="entry name" value="Putative myosin regulatory light chain sqh"/>
    <property type="match status" value="1"/>
</dbReference>
<dbReference type="AlphaFoldDB" id="A0A813T4X3"/>
<comment type="caution">
    <text evidence="8">The sequence shown here is derived from an EMBL/GenBank/DDBJ whole genome shotgun (WGS) entry which is preliminary data.</text>
</comment>
<dbReference type="SUPFAM" id="SSF47473">
    <property type="entry name" value="EF-hand"/>
    <property type="match status" value="1"/>
</dbReference>
<dbReference type="PROSITE" id="PS00018">
    <property type="entry name" value="EF_HAND_1"/>
    <property type="match status" value="1"/>
</dbReference>
<evidence type="ECO:0000256" key="5">
    <source>
        <dbReference type="ARBA" id="ARBA00023175"/>
    </source>
</evidence>
<dbReference type="OrthoDB" id="429467at2759"/>
<dbReference type="EMBL" id="CAJNOJ010000014">
    <property type="protein sequence ID" value="CAF0806591.1"/>
    <property type="molecule type" value="Genomic_DNA"/>
</dbReference>